<reference evidence="1 2" key="1">
    <citation type="submission" date="2019-07" db="EMBL/GenBank/DDBJ databases">
        <title>Complete Genome Sequence of Leptotrichia hofstadii Strain JCM16775.</title>
        <authorList>
            <person name="Watanabe S."/>
            <person name="Cui L."/>
        </authorList>
    </citation>
    <scope>NUCLEOTIDE SEQUENCE [LARGE SCALE GENOMIC DNA]</scope>
    <source>
        <strain evidence="1 2">JCM16775</strain>
    </source>
</reference>
<dbReference type="EMBL" id="AP019823">
    <property type="protein sequence ID" value="BBM39042.1"/>
    <property type="molecule type" value="Genomic_DNA"/>
</dbReference>
<dbReference type="Proteomes" id="UP000321892">
    <property type="component" value="Chromosome"/>
</dbReference>
<gene>
    <name evidence="1" type="ORF">JCM16775_1753</name>
</gene>
<dbReference type="InterPro" id="IPR030934">
    <property type="entry name" value="Intein_C"/>
</dbReference>
<dbReference type="Gene3D" id="2.170.16.10">
    <property type="entry name" value="Hedgehog/Intein (Hint) domain"/>
    <property type="match status" value="1"/>
</dbReference>
<keyword evidence="2" id="KW-1185">Reference proteome</keyword>
<dbReference type="InterPro" id="IPR036844">
    <property type="entry name" value="Hint_dom_sf"/>
</dbReference>
<dbReference type="NCBIfam" id="TIGR01443">
    <property type="entry name" value="intein_Cterm"/>
    <property type="match status" value="1"/>
</dbReference>
<proteinExistence type="predicted"/>
<accession>A0A510JI99</accession>
<sequence length="155" mass="17994">MLTGEIELKPVLEVLKTYNQENTLKLKFKENIEIETTFNHEFMTSDGEWITAEELDLETKVYTLTGEIISLEAKEITRNVNPKIMYDLEVEDNHNYLITEEDMLVHNGNCPAIAKQVENAVEEAKKLGKKHIKVKLKGYPNVEVLDKLFKKKERN</sequence>
<dbReference type="SUPFAM" id="SSF51294">
    <property type="entry name" value="Hedgehog/intein (Hint) domain"/>
    <property type="match status" value="1"/>
</dbReference>
<evidence type="ECO:0000313" key="2">
    <source>
        <dbReference type="Proteomes" id="UP000321892"/>
    </source>
</evidence>
<organism evidence="1 2">
    <name type="scientific">Leptotrichia hofstadii</name>
    <dbReference type="NCBI Taxonomy" id="157688"/>
    <lineage>
        <taxon>Bacteria</taxon>
        <taxon>Fusobacteriati</taxon>
        <taxon>Fusobacteriota</taxon>
        <taxon>Fusobacteriia</taxon>
        <taxon>Fusobacteriales</taxon>
        <taxon>Leptotrichiaceae</taxon>
        <taxon>Leptotrichia</taxon>
    </lineage>
</organism>
<dbReference type="KEGG" id="lhf:JCM16775_1753"/>
<dbReference type="Pfam" id="PF07591">
    <property type="entry name" value="PT-HINT"/>
    <property type="match status" value="1"/>
</dbReference>
<evidence type="ECO:0000313" key="1">
    <source>
        <dbReference type="EMBL" id="BBM39042.1"/>
    </source>
</evidence>
<dbReference type="AlphaFoldDB" id="A0A510JI99"/>
<dbReference type="PROSITE" id="PS50818">
    <property type="entry name" value="INTEIN_C_TER"/>
    <property type="match status" value="1"/>
</dbReference>
<name>A0A510JI99_9FUSO</name>
<dbReference type="CDD" id="cd00081">
    <property type="entry name" value="Hint"/>
    <property type="match status" value="1"/>
</dbReference>
<protein>
    <submittedName>
        <fullName evidence="1">Uncharacterized protein</fullName>
    </submittedName>
</protein>